<reference evidence="1" key="1">
    <citation type="submission" date="2021-01" db="EMBL/GenBank/DDBJ databases">
        <authorList>
            <consortium name="Genoscope - CEA"/>
            <person name="William W."/>
        </authorList>
    </citation>
    <scope>NUCLEOTIDE SEQUENCE</scope>
</reference>
<keyword evidence="2" id="KW-1185">Reference proteome</keyword>
<sequence>MICVFFQFLKSHRFIAYQLVEDYRDFPFASLKVKKRKRMNKDQIIQRKKNGNKIKFKYEFIDQRQLQKIDKKKKLEMIIYTYLIQSLNLNIYQLFRIMIAIQTNCYYFRRLGERKQKFQEIIYYESIIKILLLCIIYQKISSKHLVHEILQRLQQNQLLILMINLRNERQNQQNFINIGYGILVSIVNYINCLN</sequence>
<dbReference type="EMBL" id="CAJJDN010000075">
    <property type="protein sequence ID" value="CAD8101161.1"/>
    <property type="molecule type" value="Genomic_DNA"/>
</dbReference>
<evidence type="ECO:0000313" key="1">
    <source>
        <dbReference type="EMBL" id="CAD8101161.1"/>
    </source>
</evidence>
<gene>
    <name evidence="1" type="ORF">PSON_ATCC_30995.1.T0750126</name>
</gene>
<protein>
    <submittedName>
        <fullName evidence="1">Uncharacterized protein</fullName>
    </submittedName>
</protein>
<dbReference type="AlphaFoldDB" id="A0A8S1PEA7"/>
<organism evidence="1 2">
    <name type="scientific">Paramecium sonneborni</name>
    <dbReference type="NCBI Taxonomy" id="65129"/>
    <lineage>
        <taxon>Eukaryota</taxon>
        <taxon>Sar</taxon>
        <taxon>Alveolata</taxon>
        <taxon>Ciliophora</taxon>
        <taxon>Intramacronucleata</taxon>
        <taxon>Oligohymenophorea</taxon>
        <taxon>Peniculida</taxon>
        <taxon>Parameciidae</taxon>
        <taxon>Paramecium</taxon>
    </lineage>
</organism>
<dbReference type="Proteomes" id="UP000692954">
    <property type="component" value="Unassembled WGS sequence"/>
</dbReference>
<evidence type="ECO:0000313" key="2">
    <source>
        <dbReference type="Proteomes" id="UP000692954"/>
    </source>
</evidence>
<name>A0A8S1PEA7_9CILI</name>
<proteinExistence type="predicted"/>
<comment type="caution">
    <text evidence="1">The sequence shown here is derived from an EMBL/GenBank/DDBJ whole genome shotgun (WGS) entry which is preliminary data.</text>
</comment>
<accession>A0A8S1PEA7</accession>